<evidence type="ECO:0000256" key="1">
    <source>
        <dbReference type="SAM" id="Phobius"/>
    </source>
</evidence>
<proteinExistence type="predicted"/>
<gene>
    <name evidence="2" type="ORF">M8A51_11980</name>
</gene>
<dbReference type="RefSeq" id="WP_251778696.1">
    <property type="nucleotide sequence ID" value="NZ_JAMKFE010000006.1"/>
</dbReference>
<organism evidence="2 3">
    <name type="scientific">Caldimonas mangrovi</name>
    <dbReference type="NCBI Taxonomy" id="2944811"/>
    <lineage>
        <taxon>Bacteria</taxon>
        <taxon>Pseudomonadati</taxon>
        <taxon>Pseudomonadota</taxon>
        <taxon>Betaproteobacteria</taxon>
        <taxon>Burkholderiales</taxon>
        <taxon>Sphaerotilaceae</taxon>
        <taxon>Caldimonas</taxon>
    </lineage>
</organism>
<keyword evidence="1" id="KW-1133">Transmembrane helix</keyword>
<evidence type="ECO:0000313" key="2">
    <source>
        <dbReference type="EMBL" id="MCM5680248.1"/>
    </source>
</evidence>
<evidence type="ECO:0008006" key="4">
    <source>
        <dbReference type="Google" id="ProtNLM"/>
    </source>
</evidence>
<name>A0ABT0YNL9_9BURK</name>
<keyword evidence="1" id="KW-0812">Transmembrane</keyword>
<evidence type="ECO:0000313" key="3">
    <source>
        <dbReference type="Proteomes" id="UP001165541"/>
    </source>
</evidence>
<dbReference type="Proteomes" id="UP001165541">
    <property type="component" value="Unassembled WGS sequence"/>
</dbReference>
<accession>A0ABT0YNL9</accession>
<dbReference type="EMBL" id="JAMKFE010000006">
    <property type="protein sequence ID" value="MCM5680248.1"/>
    <property type="molecule type" value="Genomic_DNA"/>
</dbReference>
<keyword evidence="3" id="KW-1185">Reference proteome</keyword>
<sequence>MKTVLAVVGAALIVLGGVILFNGLSFSSNETVFQLGEFKAQVQTEKRLPTWSGGLALAAGVVLLVVGLKK</sequence>
<reference evidence="2" key="1">
    <citation type="submission" date="2022-05" db="EMBL/GenBank/DDBJ databases">
        <title>Schlegelella sp. nov., isolated from mangrove soil.</title>
        <authorList>
            <person name="Liu Y."/>
            <person name="Ge X."/>
            <person name="Liu W."/>
        </authorList>
    </citation>
    <scope>NUCLEOTIDE SEQUENCE</scope>
    <source>
        <strain evidence="2">S2-27</strain>
    </source>
</reference>
<comment type="caution">
    <text evidence="2">The sequence shown here is derived from an EMBL/GenBank/DDBJ whole genome shotgun (WGS) entry which is preliminary data.</text>
</comment>
<feature type="transmembrane region" description="Helical" evidence="1">
    <location>
        <begin position="51"/>
        <end position="68"/>
    </location>
</feature>
<keyword evidence="1" id="KW-0472">Membrane</keyword>
<protein>
    <recommendedName>
        <fullName evidence="4">DUF3185 domain-containing protein</fullName>
    </recommendedName>
</protein>